<keyword evidence="1" id="KW-0472">Membrane</keyword>
<accession>A0AAV5I6Q2</accession>
<reference evidence="2 3" key="1">
    <citation type="journal article" date="2021" name="Commun. Biol.">
        <title>The genome of Shorea leprosula (Dipterocarpaceae) highlights the ecological relevance of drought in aseasonal tropical rainforests.</title>
        <authorList>
            <person name="Ng K.K.S."/>
            <person name="Kobayashi M.J."/>
            <person name="Fawcett J.A."/>
            <person name="Hatakeyama M."/>
            <person name="Paape T."/>
            <person name="Ng C.H."/>
            <person name="Ang C.C."/>
            <person name="Tnah L.H."/>
            <person name="Lee C.T."/>
            <person name="Nishiyama T."/>
            <person name="Sese J."/>
            <person name="O'Brien M.J."/>
            <person name="Copetti D."/>
            <person name="Mohd Noor M.I."/>
            <person name="Ong R.C."/>
            <person name="Putra M."/>
            <person name="Sireger I.Z."/>
            <person name="Indrioko S."/>
            <person name="Kosugi Y."/>
            <person name="Izuno A."/>
            <person name="Isagi Y."/>
            <person name="Lee S.L."/>
            <person name="Shimizu K.K."/>
        </authorList>
    </citation>
    <scope>NUCLEOTIDE SEQUENCE [LARGE SCALE GENOMIC DNA]</scope>
    <source>
        <strain evidence="2">214</strain>
    </source>
</reference>
<feature type="transmembrane region" description="Helical" evidence="1">
    <location>
        <begin position="14"/>
        <end position="35"/>
    </location>
</feature>
<evidence type="ECO:0000256" key="1">
    <source>
        <dbReference type="SAM" id="Phobius"/>
    </source>
</evidence>
<evidence type="ECO:0000313" key="3">
    <source>
        <dbReference type="Proteomes" id="UP001054252"/>
    </source>
</evidence>
<keyword evidence="1" id="KW-1133">Transmembrane helix</keyword>
<organism evidence="2 3">
    <name type="scientific">Rubroshorea leprosula</name>
    <dbReference type="NCBI Taxonomy" id="152421"/>
    <lineage>
        <taxon>Eukaryota</taxon>
        <taxon>Viridiplantae</taxon>
        <taxon>Streptophyta</taxon>
        <taxon>Embryophyta</taxon>
        <taxon>Tracheophyta</taxon>
        <taxon>Spermatophyta</taxon>
        <taxon>Magnoliopsida</taxon>
        <taxon>eudicotyledons</taxon>
        <taxon>Gunneridae</taxon>
        <taxon>Pentapetalae</taxon>
        <taxon>rosids</taxon>
        <taxon>malvids</taxon>
        <taxon>Malvales</taxon>
        <taxon>Dipterocarpaceae</taxon>
        <taxon>Rubroshorea</taxon>
    </lineage>
</organism>
<protein>
    <submittedName>
        <fullName evidence="2">Uncharacterized protein</fullName>
    </submittedName>
</protein>
<keyword evidence="3" id="KW-1185">Reference proteome</keyword>
<gene>
    <name evidence="2" type="ORF">SLEP1_g7445</name>
</gene>
<proteinExistence type="predicted"/>
<name>A0AAV5I6Q2_9ROSI</name>
<evidence type="ECO:0000313" key="2">
    <source>
        <dbReference type="EMBL" id="GKU93886.1"/>
    </source>
</evidence>
<comment type="caution">
    <text evidence="2">The sequence shown here is derived from an EMBL/GenBank/DDBJ whole genome shotgun (WGS) entry which is preliminary data.</text>
</comment>
<sequence>MKHSALDGANRCSYVPMLAVAILPYLGSASVVVNFRARACTLRSNHELGFFEGSDIIGVPHT</sequence>
<keyword evidence="1" id="KW-0812">Transmembrane</keyword>
<dbReference type="AlphaFoldDB" id="A0AAV5I6Q2"/>
<dbReference type="EMBL" id="BPVZ01000007">
    <property type="protein sequence ID" value="GKU93886.1"/>
    <property type="molecule type" value="Genomic_DNA"/>
</dbReference>
<dbReference type="Proteomes" id="UP001054252">
    <property type="component" value="Unassembled WGS sequence"/>
</dbReference>